<dbReference type="PANTHER" id="PTHR33221">
    <property type="entry name" value="WINGED HELIX-TURN-HELIX TRANSCRIPTIONAL REGULATOR, RRF2 FAMILY"/>
    <property type="match status" value="1"/>
</dbReference>
<accession>A0ABW1SED0</accession>
<organism evidence="2 3">
    <name type="scientific">Ponticaulis profundi</name>
    <dbReference type="NCBI Taxonomy" id="2665222"/>
    <lineage>
        <taxon>Bacteria</taxon>
        <taxon>Pseudomonadati</taxon>
        <taxon>Pseudomonadota</taxon>
        <taxon>Alphaproteobacteria</taxon>
        <taxon>Hyphomonadales</taxon>
        <taxon>Hyphomonadaceae</taxon>
        <taxon>Ponticaulis</taxon>
    </lineage>
</organism>
<proteinExistence type="predicted"/>
<keyword evidence="3" id="KW-1185">Reference proteome</keyword>
<dbReference type="SUPFAM" id="SSF46785">
    <property type="entry name" value="Winged helix' DNA-binding domain"/>
    <property type="match status" value="1"/>
</dbReference>
<dbReference type="Pfam" id="PF02082">
    <property type="entry name" value="Rrf2"/>
    <property type="match status" value="1"/>
</dbReference>
<dbReference type="InterPro" id="IPR036388">
    <property type="entry name" value="WH-like_DNA-bd_sf"/>
</dbReference>
<dbReference type="Proteomes" id="UP001596303">
    <property type="component" value="Unassembled WGS sequence"/>
</dbReference>
<dbReference type="EMBL" id="JBHSSW010000066">
    <property type="protein sequence ID" value="MFC6200030.1"/>
    <property type="molecule type" value="Genomic_DNA"/>
</dbReference>
<dbReference type="PROSITE" id="PS51197">
    <property type="entry name" value="HTH_RRF2_2"/>
    <property type="match status" value="1"/>
</dbReference>
<dbReference type="PANTHER" id="PTHR33221:SF5">
    <property type="entry name" value="HTH-TYPE TRANSCRIPTIONAL REGULATOR ISCR"/>
    <property type="match status" value="1"/>
</dbReference>
<gene>
    <name evidence="2" type="ORF">ACFQDM_18305</name>
</gene>
<dbReference type="Gene3D" id="1.10.10.10">
    <property type="entry name" value="Winged helix-like DNA-binding domain superfamily/Winged helix DNA-binding domain"/>
    <property type="match status" value="1"/>
</dbReference>
<evidence type="ECO:0000256" key="1">
    <source>
        <dbReference type="ARBA" id="ARBA00023125"/>
    </source>
</evidence>
<dbReference type="InterPro" id="IPR036390">
    <property type="entry name" value="WH_DNA-bd_sf"/>
</dbReference>
<comment type="caution">
    <text evidence="2">The sequence shown here is derived from an EMBL/GenBank/DDBJ whole genome shotgun (WGS) entry which is preliminary data.</text>
</comment>
<dbReference type="InterPro" id="IPR000944">
    <property type="entry name" value="Tscrpt_reg_Rrf2"/>
</dbReference>
<evidence type="ECO:0000313" key="3">
    <source>
        <dbReference type="Proteomes" id="UP001596303"/>
    </source>
</evidence>
<protein>
    <submittedName>
        <fullName evidence="2">Rrf2 family transcriptional regulator</fullName>
    </submittedName>
</protein>
<dbReference type="NCBIfam" id="TIGR00738">
    <property type="entry name" value="rrf2_super"/>
    <property type="match status" value="1"/>
</dbReference>
<dbReference type="RefSeq" id="WP_377381852.1">
    <property type="nucleotide sequence ID" value="NZ_JBHSSW010000066.1"/>
</dbReference>
<sequence length="152" mass="16242">MKLGTKGRYAVMALVDLVETSSGQPKTLGDIAASQSISLSYLEQLFAKMRKRGVVVSVRGPGGGYKLSKPASETRLSDIILAVDEPIKTTRCAPDSGRGCGPQGEKCATHELWDALRQHILGFLAQVTLEDVVEGRAGSIVQMQRVDRATAA</sequence>
<evidence type="ECO:0000313" key="2">
    <source>
        <dbReference type="EMBL" id="MFC6200030.1"/>
    </source>
</evidence>
<keyword evidence="1" id="KW-0238">DNA-binding</keyword>
<reference evidence="3" key="1">
    <citation type="journal article" date="2019" name="Int. J. Syst. Evol. Microbiol.">
        <title>The Global Catalogue of Microorganisms (GCM) 10K type strain sequencing project: providing services to taxonomists for standard genome sequencing and annotation.</title>
        <authorList>
            <consortium name="The Broad Institute Genomics Platform"/>
            <consortium name="The Broad Institute Genome Sequencing Center for Infectious Disease"/>
            <person name="Wu L."/>
            <person name="Ma J."/>
        </authorList>
    </citation>
    <scope>NUCLEOTIDE SEQUENCE [LARGE SCALE GENOMIC DNA]</scope>
    <source>
        <strain evidence="3">CGMCC-1.15741</strain>
    </source>
</reference>
<name>A0ABW1SED0_9PROT</name>